<dbReference type="InterPro" id="IPR014144">
    <property type="entry name" value="LigD_PE_domain"/>
</dbReference>
<dbReference type="InterPro" id="IPR052171">
    <property type="entry name" value="NHEJ_LigD"/>
</dbReference>
<dbReference type="Proteomes" id="UP001596379">
    <property type="component" value="Unassembled WGS sequence"/>
</dbReference>
<dbReference type="EC" id="6.5.1.1" evidence="4"/>
<dbReference type="EMBL" id="JBHTCC010000005">
    <property type="protein sequence ID" value="MFC7300034.1"/>
    <property type="molecule type" value="Genomic_DNA"/>
</dbReference>
<feature type="domain" description="DNA ligase D 3'-phosphoesterase" evidence="2">
    <location>
        <begin position="37"/>
        <end position="142"/>
    </location>
</feature>
<evidence type="ECO:0000256" key="1">
    <source>
        <dbReference type="SAM" id="MobiDB-lite"/>
    </source>
</evidence>
<sequence>MASNPLKTYQEKRDFSVTPEPAAGGVAHPAARSFVIQKHWATQLHYDFRLELDGTMKSWAIPKGPSLDSKDKRLAVHVEDHPISYNSFEGRIPENQYGAGKVIIWDKGTWIPDGNPHQGYRDGHLQFELHGHKLHGKWVLIRMKGKGEKKEPWLLVKEKDPYVRPAAEFSVVDAMPDSVADLDCEEVPARQNMTEDVTDDADNPGRPSSVGDTTQAVMSSLQPDLGALPVPYNQVNISHPDRLVDTYTGTKKIDLISYYTLVAPFMMPHLKDRPVSVVRAPLGIEGELFFQKHLDAPMEGIALLDRKLDPKHASLIEIVDPIGLLSAAQINVIEFHTWNSLKTAINTPDRMTFDLDPGAGVPWEMTQKATLLMCALLEQLGLPSFVKTSGGKGMHIVVPLQPLHDWKTVRNISHAIVLHAAAMYPMHFVAKSGAQNRIGKIYIDYLRNGFGATTVAAWSVRARPGLAISVPVARDEIAQLRSSAHWTVANIQTRLEQGNAPWNDYSKSAQSLVPVMTQLATLTHLAK</sequence>
<proteinExistence type="predicted"/>
<comment type="caution">
    <text evidence="4">The sequence shown here is derived from an EMBL/GenBank/DDBJ whole genome shotgun (WGS) entry which is preliminary data.</text>
</comment>
<evidence type="ECO:0000259" key="3">
    <source>
        <dbReference type="Pfam" id="PF21686"/>
    </source>
</evidence>
<feature type="region of interest" description="Disordered" evidence="1">
    <location>
        <begin position="1"/>
        <end position="23"/>
    </location>
</feature>
<keyword evidence="4" id="KW-0436">Ligase</keyword>
<evidence type="ECO:0000313" key="4">
    <source>
        <dbReference type="EMBL" id="MFC7300034.1"/>
    </source>
</evidence>
<accession>A0ABW2J939</accession>
<dbReference type="Gene3D" id="3.90.920.10">
    <property type="entry name" value="DNA primase, PRIM domain"/>
    <property type="match status" value="1"/>
</dbReference>
<dbReference type="NCBIfam" id="TIGR02777">
    <property type="entry name" value="LigD_PE_dom"/>
    <property type="match status" value="1"/>
</dbReference>
<feature type="domain" description="DNA ligase D polymerase" evidence="3">
    <location>
        <begin position="252"/>
        <end position="502"/>
    </location>
</feature>
<dbReference type="InterPro" id="IPR014145">
    <property type="entry name" value="LigD_pol_dom"/>
</dbReference>
<evidence type="ECO:0000259" key="2">
    <source>
        <dbReference type="Pfam" id="PF13298"/>
    </source>
</evidence>
<protein>
    <submittedName>
        <fullName evidence="4">Non-homologous end-joining DNA ligase</fullName>
        <ecNumber evidence="4">6.5.1.1</ecNumber>
    </submittedName>
</protein>
<keyword evidence="5" id="KW-1185">Reference proteome</keyword>
<dbReference type="Pfam" id="PF13298">
    <property type="entry name" value="LigD_N"/>
    <property type="match status" value="1"/>
</dbReference>
<dbReference type="Pfam" id="PF21686">
    <property type="entry name" value="LigD_Prim-Pol"/>
    <property type="match status" value="1"/>
</dbReference>
<dbReference type="PANTHER" id="PTHR42705">
    <property type="entry name" value="BIFUNCTIONAL NON-HOMOLOGOUS END JOINING PROTEIN LIGD"/>
    <property type="match status" value="1"/>
</dbReference>
<organism evidence="4 5">
    <name type="scientific">Herminiimonas aquatilis</name>
    <dbReference type="NCBI Taxonomy" id="345342"/>
    <lineage>
        <taxon>Bacteria</taxon>
        <taxon>Pseudomonadati</taxon>
        <taxon>Pseudomonadota</taxon>
        <taxon>Betaproteobacteria</taxon>
        <taxon>Burkholderiales</taxon>
        <taxon>Oxalobacteraceae</taxon>
        <taxon>Herminiimonas</taxon>
    </lineage>
</organism>
<feature type="region of interest" description="Disordered" evidence="1">
    <location>
        <begin position="192"/>
        <end position="214"/>
    </location>
</feature>
<evidence type="ECO:0000313" key="5">
    <source>
        <dbReference type="Proteomes" id="UP001596379"/>
    </source>
</evidence>
<reference evidence="5" key="1">
    <citation type="journal article" date="2019" name="Int. J. Syst. Evol. Microbiol.">
        <title>The Global Catalogue of Microorganisms (GCM) 10K type strain sequencing project: providing services to taxonomists for standard genome sequencing and annotation.</title>
        <authorList>
            <consortium name="The Broad Institute Genomics Platform"/>
            <consortium name="The Broad Institute Genome Sequencing Center for Infectious Disease"/>
            <person name="Wu L."/>
            <person name="Ma J."/>
        </authorList>
    </citation>
    <scope>NUCLEOTIDE SEQUENCE [LARGE SCALE GENOMIC DNA]</scope>
    <source>
        <strain evidence="5">CCUG 36956</strain>
    </source>
</reference>
<name>A0ABW2J939_9BURK</name>
<dbReference type="NCBIfam" id="TIGR02778">
    <property type="entry name" value="ligD_pol"/>
    <property type="match status" value="1"/>
</dbReference>
<dbReference type="PANTHER" id="PTHR42705:SF2">
    <property type="entry name" value="BIFUNCTIONAL NON-HOMOLOGOUS END JOINING PROTEIN LIGD"/>
    <property type="match status" value="1"/>
</dbReference>
<gene>
    <name evidence="4" type="primary">ligD</name>
    <name evidence="4" type="ORF">ACFQO0_16465</name>
</gene>
<dbReference type="GO" id="GO:0003910">
    <property type="term" value="F:DNA ligase (ATP) activity"/>
    <property type="evidence" value="ECO:0007669"/>
    <property type="project" value="UniProtKB-EC"/>
</dbReference>